<keyword evidence="3" id="KW-1185">Reference proteome</keyword>
<dbReference type="EMBL" id="CM001439">
    <property type="protein sequence ID" value="EHR51693.1"/>
    <property type="molecule type" value="Genomic_DNA"/>
</dbReference>
<dbReference type="eggNOG" id="COG0647">
    <property type="taxonomic scope" value="Bacteria"/>
</dbReference>
<dbReference type="GO" id="GO:0016791">
    <property type="term" value="F:phosphatase activity"/>
    <property type="evidence" value="ECO:0007669"/>
    <property type="project" value="TreeGrafter"/>
</dbReference>
<dbReference type="PANTHER" id="PTHR19288">
    <property type="entry name" value="4-NITROPHENYLPHOSPHATASE-RELATED"/>
    <property type="match status" value="1"/>
</dbReference>
<dbReference type="AlphaFoldDB" id="H5WWT0"/>
<dbReference type="OrthoDB" id="3400930at2"/>
<dbReference type="Pfam" id="PF13344">
    <property type="entry name" value="Hydrolase_6"/>
    <property type="match status" value="1"/>
</dbReference>
<dbReference type="Gene3D" id="3.30.300.290">
    <property type="match status" value="1"/>
</dbReference>
<evidence type="ECO:0000313" key="3">
    <source>
        <dbReference type="Proteomes" id="UP000004926"/>
    </source>
</evidence>
<dbReference type="SUPFAM" id="SSF56784">
    <property type="entry name" value="HAD-like"/>
    <property type="match status" value="1"/>
</dbReference>
<protein>
    <submittedName>
        <fullName evidence="2">Putative sugar phosphatase of HAD superfamily</fullName>
    </submittedName>
</protein>
<reference evidence="2 3" key="1">
    <citation type="journal article" date="2012" name="Stand. Genomic Sci.">
        <title>Genome sequence of the ocean sediment bacterium Saccharomonospora marina type strain (XMU15(T)).</title>
        <authorList>
            <person name="Klenk H.P."/>
            <person name="Lu M."/>
            <person name="Lucas S."/>
            <person name="Lapidus A."/>
            <person name="Copeland A."/>
            <person name="Pitluck S."/>
            <person name="Goodwin L.A."/>
            <person name="Han C."/>
            <person name="Tapia R."/>
            <person name="Brambilla E.M."/>
            <person name="Potter G."/>
            <person name="Land M."/>
            <person name="Ivanova N."/>
            <person name="Rohde M."/>
            <person name="Goker M."/>
            <person name="Detter J.C."/>
            <person name="Li W.J."/>
            <person name="Kyrpides N.C."/>
            <person name="Woyke T."/>
        </authorList>
    </citation>
    <scope>NUCLEOTIDE SEQUENCE [LARGE SCALE GENOMIC DNA]</scope>
    <source>
        <strain evidence="2 3">XMU15</strain>
    </source>
</reference>
<dbReference type="Pfam" id="PF13242">
    <property type="entry name" value="Hydrolase_like"/>
    <property type="match status" value="1"/>
</dbReference>
<dbReference type="NCBIfam" id="TIGR01460">
    <property type="entry name" value="HAD-SF-IIA"/>
    <property type="match status" value="1"/>
</dbReference>
<dbReference type="PANTHER" id="PTHR19288:SF95">
    <property type="entry name" value="D-GLYCEROL 3-PHOSPHATE PHOSPHATASE"/>
    <property type="match status" value="1"/>
</dbReference>
<dbReference type="InterPro" id="IPR023214">
    <property type="entry name" value="HAD_sf"/>
</dbReference>
<organism evidence="2 3">
    <name type="scientific">Saccharomonospora marina XMU15</name>
    <dbReference type="NCBI Taxonomy" id="882083"/>
    <lineage>
        <taxon>Bacteria</taxon>
        <taxon>Bacillati</taxon>
        <taxon>Actinomycetota</taxon>
        <taxon>Actinomycetes</taxon>
        <taxon>Pseudonocardiales</taxon>
        <taxon>Pseudonocardiaceae</taxon>
        <taxon>Saccharomonospora</taxon>
    </lineage>
</organism>
<feature type="domain" description="GCN5-related N-acetyltransferase-like" evidence="1">
    <location>
        <begin position="291"/>
        <end position="348"/>
    </location>
</feature>
<dbReference type="InterPro" id="IPR036412">
    <property type="entry name" value="HAD-like_sf"/>
</dbReference>
<dbReference type="InterPro" id="IPR041065">
    <property type="entry name" value="GNAT-like"/>
</dbReference>
<dbReference type="InterPro" id="IPR006357">
    <property type="entry name" value="HAD-SF_hydro_IIA"/>
</dbReference>
<sequence length="349" mass="35354">MPPSVPGSWPVAESIPLLDRHDAVLLDLDGTVYRGSLPITGVPETITSVRRLGVAVRFVTNNAAKAPSAVAEHLTSLGVAADPGEVSTSAQAAARVLRQRLSAGSAVLVVGTASLAAEVRAVGLRPLTAAEASDEQAEQAAAVVQGHSPDTCWADLARACVAVRAGAYWVACNGDVTLPTERGQLPGNGAMVAALRAATSAEPEIAGKPRPPVLRTAAESAGAADPLVVGDRLDTDIAGATAAGFASLAVLSGVVTPAELLAAGPAERPRYLATDLTALQSKADELEVAPRPGWHVTAEDGVLVASSNGERDGIDLLRALCAAAWRHGTSAVRAGEEIAEAALAQLGLV</sequence>
<dbReference type="Pfam" id="PF18407">
    <property type="entry name" value="GNAT_like"/>
    <property type="match status" value="1"/>
</dbReference>
<dbReference type="GO" id="GO:0005737">
    <property type="term" value="C:cytoplasm"/>
    <property type="evidence" value="ECO:0007669"/>
    <property type="project" value="TreeGrafter"/>
</dbReference>
<evidence type="ECO:0000259" key="1">
    <source>
        <dbReference type="Pfam" id="PF18407"/>
    </source>
</evidence>
<dbReference type="STRING" id="882083.SacmaDRAFT_3473"/>
<dbReference type="HOGENOM" id="CLU_043473_1_0_11"/>
<proteinExistence type="predicted"/>
<dbReference type="RefSeq" id="WP_009155075.1">
    <property type="nucleotide sequence ID" value="NZ_CM001439.1"/>
</dbReference>
<dbReference type="Gene3D" id="3.40.50.1000">
    <property type="entry name" value="HAD superfamily/HAD-like"/>
    <property type="match status" value="2"/>
</dbReference>
<gene>
    <name evidence="2" type="ORF">SacmaDRAFT_3473</name>
</gene>
<dbReference type="Proteomes" id="UP000004926">
    <property type="component" value="Chromosome"/>
</dbReference>
<name>H5WWT0_9PSEU</name>
<accession>H5WWT0</accession>
<evidence type="ECO:0000313" key="2">
    <source>
        <dbReference type="EMBL" id="EHR51693.1"/>
    </source>
</evidence>